<keyword evidence="5" id="KW-1185">Reference proteome</keyword>
<comment type="caution">
    <text evidence="4">The sequence shown here is derived from an EMBL/GenBank/DDBJ whole genome shotgun (WGS) entry which is preliminary data.</text>
</comment>
<dbReference type="Pfam" id="PF19441">
    <property type="entry name" value="ASTN_1_2_N"/>
    <property type="match status" value="1"/>
</dbReference>
<evidence type="ECO:0000256" key="2">
    <source>
        <dbReference type="SAM" id="Phobius"/>
    </source>
</evidence>
<proteinExistence type="predicted"/>
<feature type="domain" description="MACPF" evidence="3">
    <location>
        <begin position="909"/>
        <end position="1093"/>
    </location>
</feature>
<dbReference type="InterPro" id="IPR045574">
    <property type="entry name" value="ASTN1_2_Fn3"/>
</dbReference>
<dbReference type="InterPro" id="IPR045575">
    <property type="entry name" value="ASTN_1_2_N"/>
</dbReference>
<evidence type="ECO:0000313" key="5">
    <source>
        <dbReference type="Proteomes" id="UP001623349"/>
    </source>
</evidence>
<feature type="region of interest" description="Disordered" evidence="1">
    <location>
        <begin position="1"/>
        <end position="30"/>
    </location>
</feature>
<dbReference type="SMART" id="SM00457">
    <property type="entry name" value="MACPF"/>
    <property type="match status" value="1"/>
</dbReference>
<dbReference type="InterPro" id="IPR020864">
    <property type="entry name" value="MACPF"/>
</dbReference>
<dbReference type="PANTHER" id="PTHR16592:SF2">
    <property type="entry name" value="ASTROTACTIN-2"/>
    <property type="match status" value="1"/>
</dbReference>
<dbReference type="Gene3D" id="2.10.25.10">
    <property type="entry name" value="Laminin"/>
    <property type="match status" value="1"/>
</dbReference>
<keyword evidence="2" id="KW-0472">Membrane</keyword>
<sequence>MAAAGARRSPGPGLGLRGRPRLGFHPGPSPPPPPPLLLLFLLLLPPPPLLAGATAAAASREPDSPCRLKTVTVSTLPALRESDIGWSGARTGAAAGAGAGTGAGAGAAAAAASAASPGSAGSAGTAAESRLLLFVRNELPGRIAVQDDLDNTELPFFTLEMSGTAADISLVHWRQQWLENGTLYFHVSMSSSGQLAQATAPTLQEPSEIVEEQMHILHISVMGGLIALLLLLLVFTVALYAQRRWQKRRRIPQKSASTEATHEIHYIPSVLLGPQARESFRSSRLQAHNSVIGVPIRETPILDDYDYEEEEDPPRRANHVSREDEFGSQMTHALDSLGRPGEEKVEFEKKAAEATQETVESLMQKFKERGISFGRTKGTSGSEADDETQLTFYTEQYRSRRRSKALKSLTSCKNIIFYDLQRLGCFLLPNSPSVTAKANLGAVPQATVPYNSLSLQGAVKSLLKSPVNKTALTLIAVSSCILAMVCGNQMSCPLTVKVTLHVPEHFIADGTSNDSDIGEKVAVALYSPTGSSFVVSEGSYLDISDWLNPAKLSLYYQINATSPWVRDLCGQRTTDACEQLCDPDTGECSCHEGYAPDPVHRHLCVRNDWGQSEGPWPYTTLERGYDLVTGEQAPEKILRSTFSLGQGLWLPVSKSFVVPPVELSINPLASCKTDVLVTEDPADVRGHKEEAMLSTYFETINDLLSSFGPVRDCSRNNGGCTRNFKCVSDRQVDSSGCVCPEDLRPMKDGSGCYDHSQGIDCSDGFNGGCEQLCLQQTMPLPYDATSSTIFMFCGCVEEYKLAPDGKSCLMLSDVCEGPKCLKPDSKFNDTLFGEMLHGYNNRTQHVNQGQVFQMTFRENNFIKDFPQLADGLLVIPLPVEEQCRGVLSEPLPDLQLLTGDIRYDEAMGYPMVQQWRVRSNLYRVKLSTITLSAGFTNVLKILTKESSRDELLSFIQHYGSHYIAEALYGSELTCIIHFPSKKVQQQLWLQYQKETTELGSKKELKSMPFITYLSGLLTAQMLSDDQLISGVEIRCEEKGRCPSTCHLCRRPGKEQLSPTPVLLEINHVVPLYTLIQDNGTKEAFKNALMSSYWCSGKGDVIDDWCRCDLSAFDASGLPNCSPLPQPVLRLSPAVEPSSTVVSLEWIDVQPAIGTKVSDYILQHKKVDEYTDTDLYTD</sequence>
<protein>
    <submittedName>
        <fullName evidence="4">Astrotactin-2</fullName>
    </submittedName>
</protein>
<evidence type="ECO:0000256" key="1">
    <source>
        <dbReference type="SAM" id="MobiDB-lite"/>
    </source>
</evidence>
<accession>A0ABQ0EP83</accession>
<evidence type="ECO:0000259" key="3">
    <source>
        <dbReference type="SMART" id="SM00457"/>
    </source>
</evidence>
<dbReference type="Pfam" id="PF19743">
    <property type="entry name" value="ASTN1_2_fn3"/>
    <property type="match status" value="1"/>
</dbReference>
<reference evidence="4 5" key="1">
    <citation type="submission" date="2024-08" db="EMBL/GenBank/DDBJ databases">
        <title>The draft genome of Apodemus speciosus.</title>
        <authorList>
            <person name="Nabeshima K."/>
            <person name="Suzuki S."/>
            <person name="Onuma M."/>
        </authorList>
    </citation>
    <scope>NUCLEOTIDE SEQUENCE [LARGE SCALE GENOMIC DNA]</scope>
    <source>
        <strain evidence="4">IB14-021</strain>
    </source>
</reference>
<organism evidence="4 5">
    <name type="scientific">Apodemus speciosus</name>
    <name type="common">Large Japanese field mouse</name>
    <dbReference type="NCBI Taxonomy" id="105296"/>
    <lineage>
        <taxon>Eukaryota</taxon>
        <taxon>Metazoa</taxon>
        <taxon>Chordata</taxon>
        <taxon>Craniata</taxon>
        <taxon>Vertebrata</taxon>
        <taxon>Euteleostomi</taxon>
        <taxon>Mammalia</taxon>
        <taxon>Eutheria</taxon>
        <taxon>Euarchontoglires</taxon>
        <taxon>Glires</taxon>
        <taxon>Rodentia</taxon>
        <taxon>Myomorpha</taxon>
        <taxon>Muroidea</taxon>
        <taxon>Muridae</taxon>
        <taxon>Murinae</taxon>
        <taxon>Apodemus</taxon>
    </lineage>
</organism>
<feature type="compositionally biased region" description="Low complexity" evidence="1">
    <location>
        <begin position="1"/>
        <end position="11"/>
    </location>
</feature>
<feature type="transmembrane region" description="Helical" evidence="2">
    <location>
        <begin position="216"/>
        <end position="241"/>
    </location>
</feature>
<evidence type="ECO:0000313" key="4">
    <source>
        <dbReference type="EMBL" id="GAB1288586.1"/>
    </source>
</evidence>
<gene>
    <name evidence="4" type="ORF">APTSU1_000381600</name>
</gene>
<name>A0ABQ0EP83_APOSI</name>
<dbReference type="EMBL" id="BAAFST010000004">
    <property type="protein sequence ID" value="GAB1288586.1"/>
    <property type="molecule type" value="Genomic_DNA"/>
</dbReference>
<dbReference type="PANTHER" id="PTHR16592">
    <property type="entry name" value="ASTROTACTIN-1-LIKE"/>
    <property type="match status" value="1"/>
</dbReference>
<keyword evidence="2" id="KW-1133">Transmembrane helix</keyword>
<keyword evidence="2" id="KW-0812">Transmembrane</keyword>
<dbReference type="InterPro" id="IPR026995">
    <property type="entry name" value="Astrotactin"/>
</dbReference>
<dbReference type="Pfam" id="PF01823">
    <property type="entry name" value="MACPF"/>
    <property type="match status" value="1"/>
</dbReference>
<dbReference type="Proteomes" id="UP001623349">
    <property type="component" value="Unassembled WGS sequence"/>
</dbReference>